<dbReference type="GO" id="GO:0016020">
    <property type="term" value="C:membrane"/>
    <property type="evidence" value="ECO:0007669"/>
    <property type="project" value="UniProtKB-SubCell"/>
</dbReference>
<name>A0AB35BW18_9GAMM</name>
<evidence type="ECO:0000256" key="4">
    <source>
        <dbReference type="ARBA" id="ARBA00023136"/>
    </source>
</evidence>
<feature type="transmembrane region" description="Helical" evidence="5">
    <location>
        <begin position="84"/>
        <end position="101"/>
    </location>
</feature>
<feature type="transmembrane region" description="Helical" evidence="5">
    <location>
        <begin position="37"/>
        <end position="53"/>
    </location>
</feature>
<comment type="caution">
    <text evidence="7">The sequence shown here is derived from an EMBL/GenBank/DDBJ whole genome shotgun (WGS) entry which is preliminary data.</text>
</comment>
<feature type="transmembrane region" description="Helical" evidence="5">
    <location>
        <begin position="227"/>
        <end position="245"/>
    </location>
</feature>
<evidence type="ECO:0000259" key="6">
    <source>
        <dbReference type="Pfam" id="PF13515"/>
    </source>
</evidence>
<sequence>MKFIPHNFYCRDSFVFVGSMFISALIVYPFVGIQGGIAWTSFAVLCTYSLYTANEDRSNFWYVLFWMTLIISSTYVGRFLHLSWGFYLYLLAIAYCYYYFFGRDPVCDRAMRFIIILSTIGTTMPHVTKGLPLGSLIGTLTALVVCHLLMRKKYDLKAFEQGIFTHHLFKLQTNLIPRAVIYSLGMFACLLIPHYLMLDKIYWATLMFIMVLTPKADNVVHTTLLRFLGSLAAVILLYAIFQVAYHTGLQSHMAILVLILLFMFAFILPMCFGKDTFIVAFGTTCYSLTLVELAGFWHNPTYTLLIDRITETMIGGIVAIIAGILLKVMREQGDPNDP</sequence>
<comment type="subcellular location">
    <subcellularLocation>
        <location evidence="1">Membrane</location>
        <topology evidence="1">Multi-pass membrane protein</topology>
    </subcellularLocation>
</comment>
<feature type="transmembrane region" description="Helical" evidence="5">
    <location>
        <begin position="60"/>
        <end position="78"/>
    </location>
</feature>
<dbReference type="Pfam" id="PF13515">
    <property type="entry name" value="FUSC_2"/>
    <property type="match status" value="1"/>
</dbReference>
<reference evidence="7" key="1">
    <citation type="submission" date="2021-03" db="EMBL/GenBank/DDBJ databases">
        <title>Identification and antibiotic profiling of Wohlfahrtiimonas chitiniclastica, an underestimated human pathogen.</title>
        <authorList>
            <person name="Kopf A."/>
            <person name="Bunk B."/>
            <person name="Coldewey S."/>
            <person name="Gunzer F."/>
            <person name="Riedel T."/>
            <person name="Schroettner P."/>
        </authorList>
    </citation>
    <scope>NUCLEOTIDE SEQUENCE</scope>
    <source>
        <strain evidence="7">DSM 100917</strain>
    </source>
</reference>
<proteinExistence type="predicted"/>
<dbReference type="Proteomes" id="UP000680020">
    <property type="component" value="Unassembled WGS sequence"/>
</dbReference>
<feature type="transmembrane region" description="Helical" evidence="5">
    <location>
        <begin position="277"/>
        <end position="297"/>
    </location>
</feature>
<evidence type="ECO:0000256" key="5">
    <source>
        <dbReference type="SAM" id="Phobius"/>
    </source>
</evidence>
<feature type="transmembrane region" description="Helical" evidence="5">
    <location>
        <begin position="251"/>
        <end position="270"/>
    </location>
</feature>
<evidence type="ECO:0000313" key="8">
    <source>
        <dbReference type="Proteomes" id="UP000680020"/>
    </source>
</evidence>
<feature type="transmembrane region" description="Helical" evidence="5">
    <location>
        <begin position="12"/>
        <end position="31"/>
    </location>
</feature>
<keyword evidence="3 5" id="KW-1133">Transmembrane helix</keyword>
<accession>A0AB35BW18</accession>
<protein>
    <submittedName>
        <fullName evidence="7">FUSC family protein</fullName>
    </submittedName>
</protein>
<dbReference type="GeneID" id="58262997"/>
<keyword evidence="4 5" id="KW-0472">Membrane</keyword>
<gene>
    <name evidence="7" type="ORF">J7561_01770</name>
</gene>
<dbReference type="AlphaFoldDB" id="A0AB35BW18"/>
<feature type="transmembrane region" description="Helical" evidence="5">
    <location>
        <begin position="309"/>
        <end position="329"/>
    </location>
</feature>
<evidence type="ECO:0000256" key="2">
    <source>
        <dbReference type="ARBA" id="ARBA00022692"/>
    </source>
</evidence>
<evidence type="ECO:0000313" key="7">
    <source>
        <dbReference type="EMBL" id="MBS7823929.1"/>
    </source>
</evidence>
<feature type="transmembrane region" description="Helical" evidence="5">
    <location>
        <begin position="133"/>
        <end position="150"/>
    </location>
</feature>
<dbReference type="EMBL" id="JAGIBU010000001">
    <property type="protein sequence ID" value="MBS7823929.1"/>
    <property type="molecule type" value="Genomic_DNA"/>
</dbReference>
<dbReference type="RefSeq" id="WP_008314534.1">
    <property type="nucleotide sequence ID" value="NZ_CP115969.1"/>
</dbReference>
<keyword evidence="2 5" id="KW-0812">Transmembrane</keyword>
<feature type="domain" description="Integral membrane bound transporter" evidence="6">
    <location>
        <begin position="189"/>
        <end position="321"/>
    </location>
</feature>
<evidence type="ECO:0000256" key="3">
    <source>
        <dbReference type="ARBA" id="ARBA00022989"/>
    </source>
</evidence>
<organism evidence="7 8">
    <name type="scientific">Wohlfahrtiimonas chitiniclastica</name>
    <dbReference type="NCBI Taxonomy" id="400946"/>
    <lineage>
        <taxon>Bacteria</taxon>
        <taxon>Pseudomonadati</taxon>
        <taxon>Pseudomonadota</taxon>
        <taxon>Gammaproteobacteria</taxon>
        <taxon>Cardiobacteriales</taxon>
        <taxon>Ignatzschineriaceae</taxon>
        <taxon>Wohlfahrtiimonas</taxon>
    </lineage>
</organism>
<dbReference type="InterPro" id="IPR049453">
    <property type="entry name" value="Memb_transporter_dom"/>
</dbReference>
<evidence type="ECO:0000256" key="1">
    <source>
        <dbReference type="ARBA" id="ARBA00004141"/>
    </source>
</evidence>
<feature type="transmembrane region" description="Helical" evidence="5">
    <location>
        <begin position="175"/>
        <end position="195"/>
    </location>
</feature>